<dbReference type="OrthoDB" id="31183at2759"/>
<comment type="subunit">
    <text evidence="8">Component of the ribosomal small subunit (SSU) processome.</text>
</comment>
<dbReference type="SMART" id="SM01036">
    <property type="entry name" value="BP28CT"/>
    <property type="match status" value="1"/>
</dbReference>
<proteinExistence type="inferred from homology"/>
<dbReference type="GO" id="GO:0030686">
    <property type="term" value="C:90S preribosome"/>
    <property type="evidence" value="ECO:0007669"/>
    <property type="project" value="TreeGrafter"/>
</dbReference>
<evidence type="ECO:0000256" key="2">
    <source>
        <dbReference type="ARBA" id="ARBA00010559"/>
    </source>
</evidence>
<dbReference type="GO" id="GO:0000462">
    <property type="term" value="P:maturation of SSU-rRNA from tricistronic rRNA transcript (SSU-rRNA, 5.8S rRNA, LSU-rRNA)"/>
    <property type="evidence" value="ECO:0007669"/>
    <property type="project" value="TreeGrafter"/>
</dbReference>
<accession>A0A286U871</accession>
<name>A0A286U871_9AGAM</name>
<evidence type="ECO:0000256" key="1">
    <source>
        <dbReference type="ARBA" id="ARBA00004604"/>
    </source>
</evidence>
<dbReference type="GO" id="GO:0034455">
    <property type="term" value="C:t-UTP complex"/>
    <property type="evidence" value="ECO:0007669"/>
    <property type="project" value="TreeGrafter"/>
</dbReference>
<dbReference type="STRING" id="2282107.A0A286U871"/>
<evidence type="ECO:0000256" key="6">
    <source>
        <dbReference type="ARBA" id="ARBA00023242"/>
    </source>
</evidence>
<dbReference type="Pfam" id="PF12397">
    <property type="entry name" value="U3snoRNP10"/>
    <property type="match status" value="1"/>
</dbReference>
<dbReference type="Gene3D" id="1.25.10.10">
    <property type="entry name" value="Leucine-rich Repeat Variant"/>
    <property type="match status" value="1"/>
</dbReference>
<dbReference type="InterPro" id="IPR056473">
    <property type="entry name" value="HEAT_Utp10/HEAT1"/>
</dbReference>
<dbReference type="InterPro" id="IPR011989">
    <property type="entry name" value="ARM-like"/>
</dbReference>
<evidence type="ECO:0000256" key="8">
    <source>
        <dbReference type="RuleBase" id="RU367065"/>
    </source>
</evidence>
<feature type="domain" description="BP28 C-terminal" evidence="9">
    <location>
        <begin position="1766"/>
        <end position="1904"/>
    </location>
</feature>
<evidence type="ECO:0000256" key="7">
    <source>
        <dbReference type="ARBA" id="ARBA00023274"/>
    </source>
</evidence>
<dbReference type="PANTHER" id="PTHR13457">
    <property type="entry name" value="BAP28"/>
    <property type="match status" value="1"/>
</dbReference>
<dbReference type="FunCoup" id="A0A286U871">
    <property type="interactions" value="646"/>
</dbReference>
<comment type="subcellular location">
    <subcellularLocation>
        <location evidence="1 8">Nucleus</location>
        <location evidence="1 8">Nucleolus</location>
    </subcellularLocation>
</comment>
<dbReference type="Pfam" id="PF08146">
    <property type="entry name" value="BP28CT"/>
    <property type="match status" value="1"/>
</dbReference>
<dbReference type="GO" id="GO:0032040">
    <property type="term" value="C:small-subunit processome"/>
    <property type="evidence" value="ECO:0007669"/>
    <property type="project" value="TreeGrafter"/>
</dbReference>
<dbReference type="Pfam" id="PF23243">
    <property type="entry name" value="HEAT_HEATR1"/>
    <property type="match status" value="1"/>
</dbReference>
<evidence type="ECO:0000256" key="5">
    <source>
        <dbReference type="ARBA" id="ARBA00022552"/>
    </source>
</evidence>
<organism evidence="10 11">
    <name type="scientific">Pyrrhoderma noxium</name>
    <dbReference type="NCBI Taxonomy" id="2282107"/>
    <lineage>
        <taxon>Eukaryota</taxon>
        <taxon>Fungi</taxon>
        <taxon>Dikarya</taxon>
        <taxon>Basidiomycota</taxon>
        <taxon>Agaricomycotina</taxon>
        <taxon>Agaricomycetes</taxon>
        <taxon>Hymenochaetales</taxon>
        <taxon>Hymenochaetaceae</taxon>
        <taxon>Pyrrhoderma</taxon>
    </lineage>
</organism>
<comment type="caution">
    <text evidence="10">The sequence shown here is derived from an EMBL/GenBank/DDBJ whole genome shotgun (WGS) entry which is preliminary data.</text>
</comment>
<reference evidence="10 11" key="1">
    <citation type="journal article" date="2017" name="Mol. Ecol.">
        <title>Comparative and population genomic landscape of Phellinus noxius: A hypervariable fungus causing root rot in trees.</title>
        <authorList>
            <person name="Chung C.L."/>
            <person name="Lee T.J."/>
            <person name="Akiba M."/>
            <person name="Lee H.H."/>
            <person name="Kuo T.H."/>
            <person name="Liu D."/>
            <person name="Ke H.M."/>
            <person name="Yokoi T."/>
            <person name="Roa M.B."/>
            <person name="Lu M.J."/>
            <person name="Chang Y.Y."/>
            <person name="Ann P.J."/>
            <person name="Tsai J.N."/>
            <person name="Chen C.Y."/>
            <person name="Tzean S.S."/>
            <person name="Ota Y."/>
            <person name="Hattori T."/>
            <person name="Sahashi N."/>
            <person name="Liou R.F."/>
            <person name="Kikuchi T."/>
            <person name="Tsai I.J."/>
        </authorList>
    </citation>
    <scope>NUCLEOTIDE SEQUENCE [LARGE SCALE GENOMIC DNA]</scope>
    <source>
        <strain evidence="10 11">FFPRI411160</strain>
    </source>
</reference>
<comment type="function">
    <text evidence="8">Involved in nucleolar processing of pre-18S ribosomal RNA.</text>
</comment>
<evidence type="ECO:0000256" key="3">
    <source>
        <dbReference type="ARBA" id="ARBA00015399"/>
    </source>
</evidence>
<protein>
    <recommendedName>
        <fullName evidence="3 8">U3 small nucleolar RNA-associated protein 10</fullName>
    </recommendedName>
</protein>
<dbReference type="GO" id="GO:0045943">
    <property type="term" value="P:positive regulation of transcription by RNA polymerase I"/>
    <property type="evidence" value="ECO:0007669"/>
    <property type="project" value="TreeGrafter"/>
</dbReference>
<dbReference type="InterPro" id="IPR040191">
    <property type="entry name" value="UTP10"/>
</dbReference>
<dbReference type="Proteomes" id="UP000217199">
    <property type="component" value="Unassembled WGS sequence"/>
</dbReference>
<evidence type="ECO:0000313" key="11">
    <source>
        <dbReference type="Proteomes" id="UP000217199"/>
    </source>
</evidence>
<dbReference type="GO" id="GO:0030515">
    <property type="term" value="F:snoRNA binding"/>
    <property type="evidence" value="ECO:0007669"/>
    <property type="project" value="TreeGrafter"/>
</dbReference>
<evidence type="ECO:0000259" key="9">
    <source>
        <dbReference type="SMART" id="SM01036"/>
    </source>
</evidence>
<keyword evidence="6 8" id="KW-0539">Nucleus</keyword>
<keyword evidence="11" id="KW-1185">Reference proteome</keyword>
<dbReference type="EMBL" id="NBII01000009">
    <property type="protein sequence ID" value="PAV15771.1"/>
    <property type="molecule type" value="Genomic_DNA"/>
</dbReference>
<dbReference type="InterPro" id="IPR022125">
    <property type="entry name" value="U3snoRNP10_N"/>
</dbReference>
<dbReference type="SUPFAM" id="SSF48371">
    <property type="entry name" value="ARM repeat"/>
    <property type="match status" value="1"/>
</dbReference>
<dbReference type="InterPro" id="IPR012954">
    <property type="entry name" value="BP28_C_dom"/>
</dbReference>
<keyword evidence="5 8" id="KW-0698">rRNA processing</keyword>
<dbReference type="PANTHER" id="PTHR13457:SF1">
    <property type="entry name" value="HEAT REPEAT-CONTAINING PROTEIN 1"/>
    <property type="match status" value="1"/>
</dbReference>
<dbReference type="InParanoid" id="A0A286U871"/>
<comment type="similarity">
    <text evidence="2 8">Belongs to the HEATR1/UTP10 family.</text>
</comment>
<sequence>MPSSLASQLAKGVSLNAPLLSETARKKHYASSSYLFSVSSKSQIDDLDAIHALATNALEHLKHIYPSVLTISDKGSHTYRYIFSQHARDTDRTLLTPDELTELNAALKRCMQALGPCLLEGHTGRVIEWLVRRFRMNEFNVSDILTVFFPYHDSPHFAKMVSILTIDDNSPWRFLSSYKILGKPLARSVLVTEMLKSGELTRFIVTLLPDTMTTLKGVYSHRTLFCFNTSVLLEYISRAGKKSLDAGLLAILLPSLTEPLKIGAERSISQDLIKDGVLGSFVLLAALSQKCQFTPAATKTIASGMVHCVSASMVVDAHQLVTALLSFLSGQETLNDLPNNCIDEFISLPDVIDALRDALQWAGFEKLLLPMLGRIVHHGAELKEQLIEFILSSDRIPESILRRVAKLSLSTNRDVGVLSLMSQKHPKILQDAKRELVIEDEASLQDLDDLLLELTIPGSSGGDFQDFILSASNSEASTRATSVKRLAEIFSNKEKLESISEDDRASILQVLQARIMDPDFSVVETLYQHQCLLDFLFSNYPDTIEILTKNLKEQLSPSVLRAHLIYFCNSYLETHPEDVVQVFRLFVLPFALYTKSREEIADTVWDVVKKSRLVKHKLFKGLSDITLGEDLSKKNVSIATKLAENIKSTKEYPEILDWLLRNLSNSSDAHSRLISLLTLHALVHGLAGEQKIDLALKLFSSIVANGINISQPGQDSDRALEEVSVLKGIASKPNSTKTVKNLELYVLTLLTTITHPSGSSASLNWFTNDVSSTLNDRFLHLQKSLYVLLNAAVPSTRFVSQVNQNLFSHFGYDILLFFSSLWTLPPSVNGIDAETTRYIALRHALAFIRAKTSDVVTDFQTILPSFLIPLQSSDRRVRSAAMDCVATLAAAVSKPTSVYAYDAVYGPASVELKYLEWPDELHLLQLLAGNSDHLVNDPDHFATFSIESLSPSKAEVRKETRQRRRILSYLISHAVCCPSPVVRLSILRSVRHVSDSVKFQLLLPLIESQLSRPPSKGTDADVEKSILEAFDGSAAKDLNQEEDNSWNILNRALKFYHGLGTATVQWATICENIKHSLFSRLTNKRQLELSLALIDLGVQADDEFGVKSLLGSCITQPALIVALLQSVQPDVNLSAERASKKAKTDQDSSEFNDVFSRITLLAEVLSSKELPGSLELVSTLLDSLSRIISFTASNRADLLYVEQLLMTCIESAASSIKELPNLSPNVIRIDALVELMRTSENPQTFHQALLLMASLARLSPASVLSNIMPIFTFMGSNVFHRDDSYSFKVIQKTTESIVPVAVASLKEKYTAPLDLLIGSRDLLRTFTDASPHIPRHRRTNFFAHLVDVLNPSDYLAPVTTLLADKVSNRVSRQSKQEAISTLSLPLNVLAHHKPVVISSALKEIIQEVKRLIDSLSHPDSAVKTFLDASVSDEHAVSIPVVRKRQCQTLLLLVGIEMKHLSTLIVDDASRSNLKPIVTSLLEILSDESLAPNVSEEVVETAQWALLESLNIISVSYFAETALSILSSENSSVIKGTLDLLAVRVPEIKVEARKSISPVMSRIVHRIQEITSRSQEFDLISRSMQALLSIASSSQSGEEPELSETISVVTQTVSKFPDLRPAIALISVLTTKLGPRILPHLRSLISSSISVLKSAFKSRDNDGLEIIGEGLKALSSLIVTVPAFWGQKDVNLILNFFVNRGGFSQNESLPQLDKLIKLLAKQIPSKVVIPSLLQCWPPNSELRTSDGVERYERFSELLKHCLHFSSRPDVIESLRAIFAHFLEAFDLRLLLSSEAASKLEDKIISAFLELVTKLNETAFQPLFRKACDWAFGDESSSGRKTTFCRLYAAHLDLFKDIMTPYMSLLLNHFVELLESYVKEENDDKDLWLASISTLSKSFAVDDGAFWRDEKLRRIIQPLTSQIPLSILNLHLSESQRSQLSDSLTACVECMEDDTTANSLNRAVLMLTRSEDSRVRLFALQCATAIWKAHGAKLRGFGPETATFIIECADDENDGVVRECRRLKEAVENVTGKIDGL</sequence>
<evidence type="ECO:0000313" key="10">
    <source>
        <dbReference type="EMBL" id="PAV15771.1"/>
    </source>
</evidence>
<keyword evidence="4 8" id="KW-0690">Ribosome biogenesis</keyword>
<dbReference type="InterPro" id="IPR016024">
    <property type="entry name" value="ARM-type_fold"/>
</dbReference>
<evidence type="ECO:0000256" key="4">
    <source>
        <dbReference type="ARBA" id="ARBA00022517"/>
    </source>
</evidence>
<gene>
    <name evidence="10" type="ORF">PNOK_0862900</name>
</gene>
<keyword evidence="7 8" id="KW-0687">Ribonucleoprotein</keyword>